<sequence length="405" mass="44458">MTAAVRDSAHVPVRGPGDGMETDKPPAVMEIITDTQPTGPAAVPLLKVASPKHSPKSTHTAPPTAPQPCGVLHLGKVSREACTEVEAVRIVVPRAAISRSGRAGPAEGKGEAGQQAEEQGSHSPPLVEDWRGALEKLQNSERRLLQDKEGLSNQLRVQTEVNRELKKLLVASVGDDLQYHFERLAREKNQLILENEALGRSLAHTAEQLERMSIQCDVWRSKFLASRVMAEELTNARAALQRQTREAQGAIQDLLSEREEFSRDMLLTHRSLEQLLVSLQWGRQQTYYPSAQPLSTGELATANHKLADAINSHLLGNISNSVVKSSGAPVEQLCNTPAEKMAEKVLKILDPISRSEDKDEPPLGDSSPSAFLTNKKSIGRFHPYTRYENITFNCCERCSGDIIVL</sequence>
<feature type="compositionally biased region" description="Low complexity" evidence="2">
    <location>
        <begin position="101"/>
        <end position="118"/>
    </location>
</feature>
<dbReference type="GeneTree" id="ENSGT00390000009400"/>
<reference evidence="3" key="2">
    <citation type="submission" date="2025-08" db="UniProtKB">
        <authorList>
            <consortium name="Ensembl"/>
        </authorList>
    </citation>
    <scope>IDENTIFICATION</scope>
</reference>
<dbReference type="GO" id="GO:0007160">
    <property type="term" value="P:cell-matrix adhesion"/>
    <property type="evidence" value="ECO:0007669"/>
    <property type="project" value="Ensembl"/>
</dbReference>
<accession>A0A667ZGR9</accession>
<feature type="coiled-coil region" evidence="1">
    <location>
        <begin position="230"/>
        <end position="257"/>
    </location>
</feature>
<reference evidence="3" key="3">
    <citation type="submission" date="2025-09" db="UniProtKB">
        <authorList>
            <consortium name="Ensembl"/>
        </authorList>
    </citation>
    <scope>IDENTIFICATION</scope>
</reference>
<dbReference type="OrthoDB" id="5959043at2759"/>
<reference evidence="3" key="1">
    <citation type="submission" date="2019-06" db="EMBL/GenBank/DDBJ databases">
        <authorList>
            <consortium name="Wellcome Sanger Institute Data Sharing"/>
        </authorList>
    </citation>
    <scope>NUCLEOTIDE SEQUENCE [LARGE SCALE GENOMIC DNA]</scope>
</reference>
<dbReference type="Ensembl" id="ENSMMDT00005032801.1">
    <property type="protein sequence ID" value="ENSMMDP00005032081.1"/>
    <property type="gene ID" value="ENSMMDG00005015138.1"/>
</dbReference>
<evidence type="ECO:0000256" key="1">
    <source>
        <dbReference type="SAM" id="Coils"/>
    </source>
</evidence>
<proteinExistence type="predicted"/>
<dbReference type="PANTHER" id="PTHR13066">
    <property type="entry name" value="BASIC LEUCINE ZIPPER NUCLEAR FACTOR 1 BLZF1 PROTEIN"/>
    <property type="match status" value="1"/>
</dbReference>
<keyword evidence="4" id="KW-1185">Reference proteome</keyword>
<dbReference type="InParanoid" id="A0A667ZGR9"/>
<dbReference type="AlphaFoldDB" id="A0A667ZGR9"/>
<dbReference type="InterPro" id="IPR027095">
    <property type="entry name" value="Golgin-45"/>
</dbReference>
<feature type="region of interest" description="Disordered" evidence="2">
    <location>
        <begin position="1"/>
        <end position="25"/>
    </location>
</feature>
<dbReference type="Pfam" id="PF08227">
    <property type="entry name" value="DASH_Hsk3"/>
    <property type="match status" value="1"/>
</dbReference>
<evidence type="ECO:0000256" key="2">
    <source>
        <dbReference type="SAM" id="MobiDB-lite"/>
    </source>
</evidence>
<dbReference type="GO" id="GO:0060415">
    <property type="term" value="P:muscle tissue morphogenesis"/>
    <property type="evidence" value="ECO:0007669"/>
    <property type="project" value="Ensembl"/>
</dbReference>
<dbReference type="PANTHER" id="PTHR13066:SF2">
    <property type="entry name" value="GOLGIN-45"/>
    <property type="match status" value="1"/>
</dbReference>
<organism evidence="3 4">
    <name type="scientific">Myripristis murdjan</name>
    <name type="common">pinecone soldierfish</name>
    <dbReference type="NCBI Taxonomy" id="586833"/>
    <lineage>
        <taxon>Eukaryota</taxon>
        <taxon>Metazoa</taxon>
        <taxon>Chordata</taxon>
        <taxon>Craniata</taxon>
        <taxon>Vertebrata</taxon>
        <taxon>Euteleostomi</taxon>
        <taxon>Actinopterygii</taxon>
        <taxon>Neopterygii</taxon>
        <taxon>Teleostei</taxon>
        <taxon>Neoteleostei</taxon>
        <taxon>Acanthomorphata</taxon>
        <taxon>Holocentriformes</taxon>
        <taxon>Holocentridae</taxon>
        <taxon>Myripristis</taxon>
    </lineage>
</organism>
<evidence type="ECO:0000313" key="4">
    <source>
        <dbReference type="Proteomes" id="UP000472263"/>
    </source>
</evidence>
<dbReference type="GeneID" id="115355385"/>
<name>A0A667ZGR9_9TELE</name>
<dbReference type="RefSeq" id="XP_029902024.1">
    <property type="nucleotide sequence ID" value="XM_030046164.1"/>
</dbReference>
<dbReference type="Proteomes" id="UP000472263">
    <property type="component" value="Chromosome 3"/>
</dbReference>
<dbReference type="GO" id="GO:0000139">
    <property type="term" value="C:Golgi membrane"/>
    <property type="evidence" value="ECO:0007669"/>
    <property type="project" value="TreeGrafter"/>
</dbReference>
<protein>
    <submittedName>
        <fullName evidence="3">Basic leucine zipper nuclear factor 1</fullName>
    </submittedName>
</protein>
<dbReference type="InterPro" id="IPR013183">
    <property type="entry name" value="Hsk3-like"/>
</dbReference>
<evidence type="ECO:0000313" key="3">
    <source>
        <dbReference type="Ensembl" id="ENSMMDP00005032081.1"/>
    </source>
</evidence>
<dbReference type="FunCoup" id="A0A667ZGR9">
    <property type="interactions" value="1032"/>
</dbReference>
<gene>
    <name evidence="3" type="primary">BLZF1</name>
    <name evidence="3" type="synonym">blzf1</name>
</gene>
<feature type="region of interest" description="Disordered" evidence="2">
    <location>
        <begin position="99"/>
        <end position="127"/>
    </location>
</feature>
<dbReference type="GO" id="GO:0043001">
    <property type="term" value="P:Golgi to plasma membrane protein transport"/>
    <property type="evidence" value="ECO:0007669"/>
    <property type="project" value="InterPro"/>
</dbReference>
<feature type="coiled-coil region" evidence="1">
    <location>
        <begin position="127"/>
        <end position="154"/>
    </location>
</feature>
<dbReference type="GO" id="GO:0007030">
    <property type="term" value="P:Golgi organization"/>
    <property type="evidence" value="ECO:0007669"/>
    <property type="project" value="Ensembl"/>
</dbReference>
<dbReference type="CTD" id="8548"/>
<keyword evidence="1" id="KW-0175">Coiled coil</keyword>